<dbReference type="Pfam" id="PF04865">
    <property type="entry name" value="Baseplate_J"/>
    <property type="match status" value="1"/>
</dbReference>
<evidence type="ECO:0000259" key="3">
    <source>
        <dbReference type="Pfam" id="PF26078"/>
    </source>
</evidence>
<dbReference type="RefSeq" id="WP_156704289.1">
    <property type="nucleotide sequence ID" value="NZ_CACRUX010000021.1"/>
</dbReference>
<evidence type="ECO:0000259" key="4">
    <source>
        <dbReference type="Pfam" id="PF26079"/>
    </source>
</evidence>
<dbReference type="AlphaFoldDB" id="A0A6N3A0Q2"/>
<sequence>MYKARDQAEILKELQSYSELPVSNIEGTFEYDVFSSNSIEFGKVEVELEQLYKAAFADTSWGDFLTLRAAEAGVIRKLAVNATGTVTVTGSGDIPKGSQFATETGIQFETEESVTVNTTATIPVKAVVAGTNGNVAAGAINTISVSIPGIRDVTNSEATYGGYDEETDKALLARYLLHVRNPGTTGNKSHYLEWALAVPGVGSASVLPTWNGPNTVKVIIVDANRDTANAELIKRVTDYIETVRPIGAQITVISASKKVIDISVKINGFADKDSIKAAVVDYFKNITTSYVSIAKIGDIIFHTTGVEDYTALLLNGNATNVALSDEELPVIGEVRIE</sequence>
<dbReference type="InterPro" id="IPR006949">
    <property type="entry name" value="Barrel_Baseplate_J-like"/>
</dbReference>
<reference evidence="5" key="1">
    <citation type="submission" date="2019-11" db="EMBL/GenBank/DDBJ databases">
        <authorList>
            <person name="Feng L."/>
        </authorList>
    </citation>
    <scope>NUCLEOTIDE SEQUENCE</scope>
    <source>
        <strain evidence="5">VrattiLFYP33</strain>
    </source>
</reference>
<dbReference type="InterPro" id="IPR058531">
    <property type="entry name" value="Baseplate_J_M"/>
</dbReference>
<gene>
    <name evidence="5" type="ORF">VRLFYP33_00621</name>
</gene>
<dbReference type="InterPro" id="IPR058530">
    <property type="entry name" value="Baseplate_J-like_C"/>
</dbReference>
<name>A0A6N3A0Q2_9FIRM</name>
<dbReference type="PANTHER" id="PTHR37829:SF3">
    <property type="entry name" value="PROTEIN JAYE-RELATED"/>
    <property type="match status" value="1"/>
</dbReference>
<dbReference type="Pfam" id="PF26079">
    <property type="entry name" value="Baseplate_J_C"/>
    <property type="match status" value="1"/>
</dbReference>
<dbReference type="Pfam" id="PF26078">
    <property type="entry name" value="Baseplate_J_M"/>
    <property type="match status" value="1"/>
</dbReference>
<proteinExistence type="inferred from homology"/>
<comment type="similarity">
    <text evidence="1">Belongs to the Mu gp47/PBSX XkdT family.</text>
</comment>
<dbReference type="InterPro" id="IPR052399">
    <property type="entry name" value="Phage_Baseplate_Assmbl_Protein"/>
</dbReference>
<evidence type="ECO:0000259" key="2">
    <source>
        <dbReference type="Pfam" id="PF04865"/>
    </source>
</evidence>
<organism evidence="5">
    <name type="scientific">Veillonella ratti</name>
    <dbReference type="NCBI Taxonomy" id="103892"/>
    <lineage>
        <taxon>Bacteria</taxon>
        <taxon>Bacillati</taxon>
        <taxon>Bacillota</taxon>
        <taxon>Negativicutes</taxon>
        <taxon>Veillonellales</taxon>
        <taxon>Veillonellaceae</taxon>
        <taxon>Veillonella</taxon>
    </lineage>
</organism>
<accession>A0A6N3A0Q2</accession>
<evidence type="ECO:0000313" key="5">
    <source>
        <dbReference type="EMBL" id="VYT85479.1"/>
    </source>
</evidence>
<protein>
    <submittedName>
        <fullName evidence="5">Baseplate J-like protein</fullName>
    </submittedName>
</protein>
<evidence type="ECO:0000256" key="1">
    <source>
        <dbReference type="ARBA" id="ARBA00038087"/>
    </source>
</evidence>
<feature type="domain" description="Baseplate J-like central" evidence="3">
    <location>
        <begin position="184"/>
        <end position="253"/>
    </location>
</feature>
<feature type="domain" description="Baseplate J-like C-terminal" evidence="4">
    <location>
        <begin position="261"/>
        <end position="336"/>
    </location>
</feature>
<feature type="domain" description="Baseplate protein J-like barrel" evidence="2">
    <location>
        <begin position="85"/>
        <end position="162"/>
    </location>
</feature>
<dbReference type="EMBL" id="CACRUX010000021">
    <property type="protein sequence ID" value="VYT85479.1"/>
    <property type="molecule type" value="Genomic_DNA"/>
</dbReference>
<dbReference type="PANTHER" id="PTHR37829">
    <property type="entry name" value="PHAGE-LIKE ELEMENT PBSX PROTEIN XKDT"/>
    <property type="match status" value="1"/>
</dbReference>